<gene>
    <name evidence="1" type="ORF">CANTEDRAFT_92218</name>
</gene>
<evidence type="ECO:0000313" key="2">
    <source>
        <dbReference type="Proteomes" id="UP000000707"/>
    </source>
</evidence>
<sequence>MAGFSKSIYPFNGKNAPQKFITCPHLASEFKLYNIFTILDDLATVPGKTIRSANKHSLGYIGATADFQSYHYYDTFDGTSALAKYDGTFANEVDYFNFAAIFGKNGRCFGDPQSLVKSGDMISFTSDVDLLPSLAKIKNSTPSTITFMTSTLFLKTTKAKNNQKSKTPTKIQKSPAAEFDDIGYELYTIFEKESECSLPKFEAVSKKPVEARLPSLENFVLGKQELVSFPKGNTLPKVDFMLRKPEKAYLPLINLSMSKGALISLPNTVFLSESEMDLDKFEKVFLSDLENLPSSKQTPYPLPNLSSLPKFELVLKKAEKSYSPKLDMVSFKTLILNQLGKLGSLPNMYSLPKLVMDLGKLRKACLSRIGNIFSSKWALSSLPELVVVPKFDTLRRPDSVHYLDRGGSKRELDSFPKIVLDRLDKSEMVPLSRNYASMDTSGV</sequence>
<proteinExistence type="predicted"/>
<name>G3AYK8_CANTC</name>
<organism evidence="2">
    <name type="scientific">Candida tenuis (strain ATCC 10573 / BCRC 21748 / CBS 615 / JCM 9827 / NBRC 10315 / NRRL Y-1498 / VKM Y-70)</name>
    <name type="common">Yeast</name>
    <name type="synonym">Yamadazyma tenuis</name>
    <dbReference type="NCBI Taxonomy" id="590646"/>
    <lineage>
        <taxon>Eukaryota</taxon>
        <taxon>Fungi</taxon>
        <taxon>Dikarya</taxon>
        <taxon>Ascomycota</taxon>
        <taxon>Saccharomycotina</taxon>
        <taxon>Pichiomycetes</taxon>
        <taxon>Debaryomycetaceae</taxon>
        <taxon>Yamadazyma</taxon>
    </lineage>
</organism>
<evidence type="ECO:0000313" key="1">
    <source>
        <dbReference type="EMBL" id="EGV65877.1"/>
    </source>
</evidence>
<dbReference type="AlphaFoldDB" id="G3AYK8"/>
<accession>G3AYK8</accession>
<dbReference type="Proteomes" id="UP000000707">
    <property type="component" value="Unassembled WGS sequence"/>
</dbReference>
<protein>
    <submittedName>
        <fullName evidence="1">Uncharacterized protein</fullName>
    </submittedName>
</protein>
<dbReference type="eggNOG" id="ENOG502S0GR">
    <property type="taxonomic scope" value="Eukaryota"/>
</dbReference>
<reference evidence="1 2" key="1">
    <citation type="journal article" date="2011" name="Proc. Natl. Acad. Sci. U.S.A.">
        <title>Comparative genomics of xylose-fermenting fungi for enhanced biofuel production.</title>
        <authorList>
            <person name="Wohlbach D.J."/>
            <person name="Kuo A."/>
            <person name="Sato T.K."/>
            <person name="Potts K.M."/>
            <person name="Salamov A.A."/>
            <person name="LaButti K.M."/>
            <person name="Sun H."/>
            <person name="Clum A."/>
            <person name="Pangilinan J.L."/>
            <person name="Lindquist E.A."/>
            <person name="Lucas S."/>
            <person name="Lapidus A."/>
            <person name="Jin M."/>
            <person name="Gunawan C."/>
            <person name="Balan V."/>
            <person name="Dale B.E."/>
            <person name="Jeffries T.W."/>
            <person name="Zinkel R."/>
            <person name="Barry K.W."/>
            <person name="Grigoriev I.V."/>
            <person name="Gasch A.P."/>
        </authorList>
    </citation>
    <scope>NUCLEOTIDE SEQUENCE [LARGE SCALE GENOMIC DNA]</scope>
    <source>
        <strain evidence="2">ATCC 10573 / BCRC 21748 / CBS 615 / JCM 9827 / NBRC 10315 / NRRL Y-1498 / VKM Y-70</strain>
    </source>
</reference>
<dbReference type="HOGENOM" id="CLU_618200_0_0_1"/>
<dbReference type="EMBL" id="GL996512">
    <property type="protein sequence ID" value="EGV65877.1"/>
    <property type="molecule type" value="Genomic_DNA"/>
</dbReference>
<keyword evidence="2" id="KW-1185">Reference proteome</keyword>